<dbReference type="Gene3D" id="2.40.320.10">
    <property type="entry name" value="Hypothetical Protein Pfu-838710-001"/>
    <property type="match status" value="1"/>
</dbReference>
<dbReference type="Gene3D" id="1.40.20.10">
    <property type="entry name" value="CHAD domain"/>
    <property type="match status" value="1"/>
</dbReference>
<dbReference type="RefSeq" id="WP_251799787.1">
    <property type="nucleotide sequence ID" value="NZ_JAMQOL010000027.1"/>
</dbReference>
<accession>A0ABT0Y1R3</accession>
<dbReference type="SUPFAM" id="SSF55154">
    <property type="entry name" value="CYTH-like phosphatases"/>
    <property type="match status" value="1"/>
</dbReference>
<dbReference type="PROSITE" id="PS51708">
    <property type="entry name" value="CHAD"/>
    <property type="match status" value="1"/>
</dbReference>
<reference evidence="4 5" key="1">
    <citation type="submission" date="2022-06" db="EMBL/GenBank/DDBJ databases">
        <title>Actinoplanes abujensis sp. nov., isolated from Nigerian arid soil.</title>
        <authorList>
            <person name="Ding P."/>
        </authorList>
    </citation>
    <scope>NUCLEOTIDE SEQUENCE [LARGE SCALE GENOMIC DNA]</scope>
    <source>
        <strain evidence="5">TRM88002</strain>
    </source>
</reference>
<dbReference type="CDD" id="cd07374">
    <property type="entry name" value="CYTH-like_Pase"/>
    <property type="match status" value="1"/>
</dbReference>
<evidence type="ECO:0000256" key="1">
    <source>
        <dbReference type="SAM" id="MobiDB-lite"/>
    </source>
</evidence>
<dbReference type="PANTHER" id="PTHR39339">
    <property type="entry name" value="SLR1444 PROTEIN"/>
    <property type="match status" value="1"/>
</dbReference>
<dbReference type="Pfam" id="PF01928">
    <property type="entry name" value="CYTH"/>
    <property type="match status" value="1"/>
</dbReference>
<feature type="region of interest" description="Disordered" evidence="1">
    <location>
        <begin position="62"/>
        <end position="94"/>
    </location>
</feature>
<feature type="domain" description="CYTH" evidence="2">
    <location>
        <begin position="4"/>
        <end position="196"/>
    </location>
</feature>
<dbReference type="PROSITE" id="PS51707">
    <property type="entry name" value="CYTH"/>
    <property type="match status" value="1"/>
</dbReference>
<sequence length="472" mass="52498">MEIATETERKYDVPAEFRLPDLTGKAGISSTDGAETHDLDATYFDTDDFALMRHRRTLRRRTGGSDAGWHLKTPGDGANRTEHRLPLNGKPETVPDELVGQVRAIVRRQGLRPIARLRTHRVETPLRDADGNTLALVAQDQVTAETDGREQRWQEVEVELVDGSPKLLAAVEKVLFKAGATPAEGPSKVSRAVGGQPKPSAPKKTKSPVLQYVREQRDAITGYDPGVRRGDPEAVHKMRVGTRRLRSTLKTFKRTFPDAADLNDELKWLADLLGQVRDGQVQEGKLLAGLDEAGEQFRPVAARIREHLDTQVAEGRAALDEALESERYLTLLDRIDQLAAQETAEADPIRRAAKSLAKADGLLDEALAHGEDHELHDARKAYKRARYAVEVFQPTAGKPAKKLVDALTELQDVLGAHQDSVVARELLHELGQDSFWFGVLWARQEQVGKDTYAELPVVVETSRETRFRQWLG</sequence>
<dbReference type="SMART" id="SM00880">
    <property type="entry name" value="CHAD"/>
    <property type="match status" value="1"/>
</dbReference>
<feature type="region of interest" description="Disordered" evidence="1">
    <location>
        <begin position="181"/>
        <end position="208"/>
    </location>
</feature>
<dbReference type="PANTHER" id="PTHR39339:SF1">
    <property type="entry name" value="CHAD DOMAIN-CONTAINING PROTEIN"/>
    <property type="match status" value="1"/>
</dbReference>
<dbReference type="InterPro" id="IPR038186">
    <property type="entry name" value="CHAD_dom_sf"/>
</dbReference>
<organism evidence="4 5">
    <name type="scientific">Paractinoplanes hotanensis</name>
    <dbReference type="NCBI Taxonomy" id="2906497"/>
    <lineage>
        <taxon>Bacteria</taxon>
        <taxon>Bacillati</taxon>
        <taxon>Actinomycetota</taxon>
        <taxon>Actinomycetes</taxon>
        <taxon>Micromonosporales</taxon>
        <taxon>Micromonosporaceae</taxon>
        <taxon>Paractinoplanes</taxon>
    </lineage>
</organism>
<dbReference type="EMBL" id="JAMQOL010000027">
    <property type="protein sequence ID" value="MCM4079973.1"/>
    <property type="molecule type" value="Genomic_DNA"/>
</dbReference>
<evidence type="ECO:0000259" key="2">
    <source>
        <dbReference type="PROSITE" id="PS51707"/>
    </source>
</evidence>
<feature type="domain" description="CHAD" evidence="3">
    <location>
        <begin position="202"/>
        <end position="472"/>
    </location>
</feature>
<dbReference type="Pfam" id="PF05235">
    <property type="entry name" value="CHAD"/>
    <property type="match status" value="1"/>
</dbReference>
<name>A0ABT0Y1R3_9ACTN</name>
<evidence type="ECO:0000259" key="3">
    <source>
        <dbReference type="PROSITE" id="PS51708"/>
    </source>
</evidence>
<dbReference type="InterPro" id="IPR007899">
    <property type="entry name" value="CHAD_dom"/>
</dbReference>
<dbReference type="InterPro" id="IPR023577">
    <property type="entry name" value="CYTH_domain"/>
</dbReference>
<protein>
    <submittedName>
        <fullName evidence="4">CYTH and CHAD domain-containing protein</fullName>
    </submittedName>
</protein>
<evidence type="ECO:0000313" key="5">
    <source>
        <dbReference type="Proteomes" id="UP001523216"/>
    </source>
</evidence>
<proteinExistence type="predicted"/>
<dbReference type="InterPro" id="IPR033469">
    <property type="entry name" value="CYTH-like_dom_sf"/>
</dbReference>
<evidence type="ECO:0000313" key="4">
    <source>
        <dbReference type="EMBL" id="MCM4079973.1"/>
    </source>
</evidence>
<gene>
    <name evidence="4" type="ORF">LXN57_20555</name>
</gene>
<dbReference type="SMART" id="SM01118">
    <property type="entry name" value="CYTH"/>
    <property type="match status" value="1"/>
</dbReference>
<keyword evidence="5" id="KW-1185">Reference proteome</keyword>
<dbReference type="Proteomes" id="UP001523216">
    <property type="component" value="Unassembled WGS sequence"/>
</dbReference>
<comment type="caution">
    <text evidence="4">The sequence shown here is derived from an EMBL/GenBank/DDBJ whole genome shotgun (WGS) entry which is preliminary data.</text>
</comment>